<organism evidence="12 13">
    <name type="scientific">Parapedobacter deserti</name>
    <dbReference type="NCBI Taxonomy" id="1912957"/>
    <lineage>
        <taxon>Bacteria</taxon>
        <taxon>Pseudomonadati</taxon>
        <taxon>Bacteroidota</taxon>
        <taxon>Sphingobacteriia</taxon>
        <taxon>Sphingobacteriales</taxon>
        <taxon>Sphingobacteriaceae</taxon>
        <taxon>Parapedobacter</taxon>
    </lineage>
</organism>
<dbReference type="EMBL" id="JBHRTA010000022">
    <property type="protein sequence ID" value="MFC3197562.1"/>
    <property type="molecule type" value="Genomic_DNA"/>
</dbReference>
<accession>A0ABV7JQI0</accession>
<dbReference type="CDD" id="cd01651">
    <property type="entry name" value="RT_G2_intron"/>
    <property type="match status" value="1"/>
</dbReference>
<proteinExistence type="inferred from homology"/>
<comment type="catalytic activity">
    <reaction evidence="9">
        <text>DNA(n) + a 2'-deoxyribonucleoside 5'-triphosphate = DNA(n+1) + diphosphate</text>
        <dbReference type="Rhea" id="RHEA:22508"/>
        <dbReference type="Rhea" id="RHEA-COMP:17339"/>
        <dbReference type="Rhea" id="RHEA-COMP:17340"/>
        <dbReference type="ChEBI" id="CHEBI:33019"/>
        <dbReference type="ChEBI" id="CHEBI:61560"/>
        <dbReference type="ChEBI" id="CHEBI:173112"/>
        <dbReference type="EC" id="2.7.7.49"/>
    </reaction>
</comment>
<evidence type="ECO:0000256" key="3">
    <source>
        <dbReference type="ARBA" id="ARBA00022695"/>
    </source>
</evidence>
<dbReference type="PRINTS" id="PR00866">
    <property type="entry name" value="RNADNAPOLMS"/>
</dbReference>
<dbReference type="InterPro" id="IPR030931">
    <property type="entry name" value="Group_II_RT_mat"/>
</dbReference>
<dbReference type="SUPFAM" id="SSF56672">
    <property type="entry name" value="DNA/RNA polymerases"/>
    <property type="match status" value="1"/>
</dbReference>
<keyword evidence="10" id="KW-0812">Transmembrane</keyword>
<dbReference type="PANTHER" id="PTHR34047:SF3">
    <property type="entry name" value="BLR2052 PROTEIN"/>
    <property type="match status" value="1"/>
</dbReference>
<evidence type="ECO:0000313" key="13">
    <source>
        <dbReference type="Proteomes" id="UP001595526"/>
    </source>
</evidence>
<comment type="similarity">
    <text evidence="8">Belongs to the bacterial reverse transcriptase family.</text>
</comment>
<dbReference type="EC" id="2.7.7.49" evidence="1"/>
<evidence type="ECO:0000259" key="11">
    <source>
        <dbReference type="PROSITE" id="PS50878"/>
    </source>
</evidence>
<dbReference type="Proteomes" id="UP001595526">
    <property type="component" value="Unassembled WGS sequence"/>
</dbReference>
<evidence type="ECO:0000256" key="6">
    <source>
        <dbReference type="ARBA" id="ARBA00022918"/>
    </source>
</evidence>
<dbReference type="InterPro" id="IPR043502">
    <property type="entry name" value="DNA/RNA_pol_sf"/>
</dbReference>
<dbReference type="Pfam" id="PF00078">
    <property type="entry name" value="RVT_1"/>
    <property type="match status" value="1"/>
</dbReference>
<keyword evidence="10" id="KW-1133">Transmembrane helix</keyword>
<evidence type="ECO:0000256" key="2">
    <source>
        <dbReference type="ARBA" id="ARBA00022679"/>
    </source>
</evidence>
<protein>
    <recommendedName>
        <fullName evidence="1">RNA-directed DNA polymerase</fullName>
        <ecNumber evidence="1">2.7.7.49</ecNumber>
    </recommendedName>
</protein>
<keyword evidence="13" id="KW-1185">Reference proteome</keyword>
<sequence length="410" mass="48521">MIDYYETKQHPITKKMVLDAYRKVRANKGSAGIDTQSLEQFEERLAGNLYKIWNRMTSGSYHPKAVREVQIPKKSGGYRGLGIPTVSDRVAQQVVKSYLEPKVEASFHQDSYGYRPNKSAHDALAKTVRNCGYYSWVVDLDIRGFFDNIDHELLMKAVRVYTDEKWIIMYIERWLEVGVVREGKVHKREKGTPQGGVISPLLANIFLHFVFDKWMEKHHSNMPFQRYCDDAIIHCTTWNQAVFIKNAVTKRMKECKLELNSEKTKIVYCKNSIHRESNPVPVSFTFLGHTFRPLGRPTKNGWKLTYFPCMSQDAKKSVREKVKSVVNRRFMGKLQDIAQRLNAMARGWINYYCVYSRWTVYGLWYWINLKLVRWVMRRKKMGRRRAHQWLRKIYNQNPKLFIHWTLARPY</sequence>
<dbReference type="InterPro" id="IPR051083">
    <property type="entry name" value="GrpII_Intron_Splice-Mob/Def"/>
</dbReference>
<comment type="caution">
    <text evidence="12">The sequence shown here is derived from an EMBL/GenBank/DDBJ whole genome shotgun (WGS) entry which is preliminary data.</text>
</comment>
<evidence type="ECO:0000256" key="4">
    <source>
        <dbReference type="ARBA" id="ARBA00022723"/>
    </source>
</evidence>
<name>A0ABV7JQI0_9SPHI</name>
<keyword evidence="7" id="KW-0051">Antiviral defense</keyword>
<dbReference type="Pfam" id="PF08388">
    <property type="entry name" value="GIIM"/>
    <property type="match status" value="1"/>
</dbReference>
<evidence type="ECO:0000256" key="8">
    <source>
        <dbReference type="ARBA" id="ARBA00034120"/>
    </source>
</evidence>
<dbReference type="NCBIfam" id="TIGR04416">
    <property type="entry name" value="group_II_RT_mat"/>
    <property type="match status" value="1"/>
</dbReference>
<dbReference type="PROSITE" id="PS50878">
    <property type="entry name" value="RT_POL"/>
    <property type="match status" value="1"/>
</dbReference>
<reference evidence="13" key="1">
    <citation type="journal article" date="2019" name="Int. J. Syst. Evol. Microbiol.">
        <title>The Global Catalogue of Microorganisms (GCM) 10K type strain sequencing project: providing services to taxonomists for standard genome sequencing and annotation.</title>
        <authorList>
            <consortium name="The Broad Institute Genomics Platform"/>
            <consortium name="The Broad Institute Genome Sequencing Center for Infectious Disease"/>
            <person name="Wu L."/>
            <person name="Ma J."/>
        </authorList>
    </citation>
    <scope>NUCLEOTIDE SEQUENCE [LARGE SCALE GENOMIC DNA]</scope>
    <source>
        <strain evidence="13">KCTC 52416</strain>
    </source>
</reference>
<dbReference type="Gene3D" id="3.30.70.270">
    <property type="match status" value="1"/>
</dbReference>
<dbReference type="InterPro" id="IPR000123">
    <property type="entry name" value="Reverse_transcriptase_msDNA"/>
</dbReference>
<keyword evidence="3 12" id="KW-0548">Nucleotidyltransferase</keyword>
<dbReference type="InterPro" id="IPR043128">
    <property type="entry name" value="Rev_trsase/Diguanyl_cyclase"/>
</dbReference>
<keyword evidence="4" id="KW-0479">Metal-binding</keyword>
<dbReference type="InterPro" id="IPR013597">
    <property type="entry name" value="Mat_intron_G2"/>
</dbReference>
<keyword evidence="6 12" id="KW-0695">RNA-directed DNA polymerase</keyword>
<dbReference type="InterPro" id="IPR000477">
    <property type="entry name" value="RT_dom"/>
</dbReference>
<gene>
    <name evidence="12" type="primary">ltrA</name>
    <name evidence="12" type="ORF">ACFOET_08045</name>
</gene>
<feature type="transmembrane region" description="Helical" evidence="10">
    <location>
        <begin position="358"/>
        <end position="376"/>
    </location>
</feature>
<keyword evidence="2 12" id="KW-0808">Transferase</keyword>
<dbReference type="RefSeq" id="WP_379021352.1">
    <property type="nucleotide sequence ID" value="NZ_JBHRTA010000022.1"/>
</dbReference>
<dbReference type="GO" id="GO:0003964">
    <property type="term" value="F:RNA-directed DNA polymerase activity"/>
    <property type="evidence" value="ECO:0007669"/>
    <property type="project" value="UniProtKB-KW"/>
</dbReference>
<dbReference type="PANTHER" id="PTHR34047">
    <property type="entry name" value="NUCLEAR INTRON MATURASE 1, MITOCHONDRIAL-RELATED"/>
    <property type="match status" value="1"/>
</dbReference>
<evidence type="ECO:0000256" key="10">
    <source>
        <dbReference type="SAM" id="Phobius"/>
    </source>
</evidence>
<feature type="domain" description="Reverse transcriptase" evidence="11">
    <location>
        <begin position="52"/>
        <end position="291"/>
    </location>
</feature>
<keyword evidence="5" id="KW-0460">Magnesium</keyword>
<evidence type="ECO:0000256" key="1">
    <source>
        <dbReference type="ARBA" id="ARBA00012493"/>
    </source>
</evidence>
<evidence type="ECO:0000313" key="12">
    <source>
        <dbReference type="EMBL" id="MFC3197562.1"/>
    </source>
</evidence>
<evidence type="ECO:0000256" key="9">
    <source>
        <dbReference type="ARBA" id="ARBA00048173"/>
    </source>
</evidence>
<keyword evidence="10" id="KW-0472">Membrane</keyword>
<evidence type="ECO:0000256" key="5">
    <source>
        <dbReference type="ARBA" id="ARBA00022842"/>
    </source>
</evidence>
<evidence type="ECO:0000256" key="7">
    <source>
        <dbReference type="ARBA" id="ARBA00023118"/>
    </source>
</evidence>